<accession>A0ABX5ARX4</accession>
<gene>
    <name evidence="1" type="ORF">GY24_16580</name>
</gene>
<comment type="caution">
    <text evidence="1">The sequence shown here is derived from an EMBL/GenBank/DDBJ whole genome shotgun (WGS) entry which is preliminary data.</text>
</comment>
<feature type="non-terminal residue" evidence="1">
    <location>
        <position position="1"/>
    </location>
</feature>
<dbReference type="InterPro" id="IPR051468">
    <property type="entry name" value="Fungal_SecMetab_SDRs"/>
</dbReference>
<dbReference type="SUPFAM" id="SSF51735">
    <property type="entry name" value="NAD(P)-binding Rossmann-fold domains"/>
    <property type="match status" value="1"/>
</dbReference>
<dbReference type="Gene3D" id="3.40.50.720">
    <property type="entry name" value="NAD(P)-binding Rossmann-like Domain"/>
    <property type="match status" value="1"/>
</dbReference>
<organism evidence="1 2">
    <name type="scientific">Microterricola pindariensis</name>
    <dbReference type="NCBI Taxonomy" id="478010"/>
    <lineage>
        <taxon>Bacteria</taxon>
        <taxon>Bacillati</taxon>
        <taxon>Actinomycetota</taxon>
        <taxon>Actinomycetes</taxon>
        <taxon>Micrococcales</taxon>
        <taxon>Microbacteriaceae</taxon>
        <taxon>Microterricola</taxon>
    </lineage>
</organism>
<protein>
    <submittedName>
        <fullName evidence="1">Short-chain dehydrogenase</fullName>
    </submittedName>
</protein>
<dbReference type="Proteomes" id="UP000237755">
    <property type="component" value="Unassembled WGS sequence"/>
</dbReference>
<keyword evidence="2" id="KW-1185">Reference proteome</keyword>
<proteinExistence type="predicted"/>
<dbReference type="PANTHER" id="PTHR43544:SF2">
    <property type="entry name" value="OXIDOREDUCTASE"/>
    <property type="match status" value="1"/>
</dbReference>
<dbReference type="PANTHER" id="PTHR43544">
    <property type="entry name" value="SHORT-CHAIN DEHYDROGENASE/REDUCTASE"/>
    <property type="match status" value="1"/>
</dbReference>
<reference evidence="1 2" key="1">
    <citation type="journal article" date="2008" name="Int. J. Syst. Evol. Microbiol.">
        <title>Leifsonia pindariensis sp. nov., isolated from the Pindari glacier of the Indian Himalayas, and emended description of the genus Leifsonia.</title>
        <authorList>
            <person name="Reddy G.S."/>
            <person name="Prabagaran S.R."/>
            <person name="Shivaji S."/>
        </authorList>
    </citation>
    <scope>NUCLEOTIDE SEQUENCE [LARGE SCALE GENOMIC DNA]</scope>
    <source>
        <strain evidence="1 2">PON 10</strain>
    </source>
</reference>
<dbReference type="EMBL" id="MPZN01000100">
    <property type="protein sequence ID" value="PPL14311.1"/>
    <property type="molecule type" value="Genomic_DNA"/>
</dbReference>
<dbReference type="InterPro" id="IPR036291">
    <property type="entry name" value="NAD(P)-bd_dom_sf"/>
</dbReference>
<evidence type="ECO:0000313" key="2">
    <source>
        <dbReference type="Proteomes" id="UP000237755"/>
    </source>
</evidence>
<evidence type="ECO:0000313" key="1">
    <source>
        <dbReference type="EMBL" id="PPL14311.1"/>
    </source>
</evidence>
<sequence length="86" mass="9641">KAAVNMLTRTSAREMTEDGIYMTSVDTGWITDERPHPTKVRLAEEGFHAPLDLVDGAARVYDPIVRGEAGEELFGVFLKDYKPSNW</sequence>
<name>A0ABX5ARX4_9MICO</name>